<evidence type="ECO:0000256" key="3">
    <source>
        <dbReference type="ARBA" id="ARBA00023274"/>
    </source>
</evidence>
<dbReference type="EMBL" id="JAEFCI010012966">
    <property type="protein sequence ID" value="KAG5455679.1"/>
    <property type="molecule type" value="Genomic_DNA"/>
</dbReference>
<reference evidence="5 6" key="1">
    <citation type="journal article" name="Sci. Rep.">
        <title>Genome-scale phylogenetic analyses confirm Olpidium as the closest living zoosporic fungus to the non-flagellated, terrestrial fungi.</title>
        <authorList>
            <person name="Chang Y."/>
            <person name="Rochon D."/>
            <person name="Sekimoto S."/>
            <person name="Wang Y."/>
            <person name="Chovatia M."/>
            <person name="Sandor L."/>
            <person name="Salamov A."/>
            <person name="Grigoriev I.V."/>
            <person name="Stajich J.E."/>
            <person name="Spatafora J.W."/>
        </authorList>
    </citation>
    <scope>NUCLEOTIDE SEQUENCE [LARGE SCALE GENOMIC DNA]</scope>
    <source>
        <strain evidence="5">S191</strain>
    </source>
</reference>
<sequence length="222" mass="25072">MRPAQSAVRRSQCRRGAVASAGRVQRFWKSGAVDTWSLLPGITVQKQTGGKPLNGQKHFSGFPGRTRPVQYARMKAKHRLLIETGGPSQQDDPRCPLRNWTSGAYHLKRPQGSHAAFLSSETQGKVHGSLARAGKVKSQTPKKEKNAEKKKPPTGRAKKRILYNRRFVNATNMVGGKRRVRRWFFFYYSTACYVVARQTSNDESHRLSPSRTHCLDEPQRAE</sequence>
<protein>
    <submittedName>
        <fullName evidence="5">Ribosomal protein S30-domain-containing protein</fullName>
    </submittedName>
</protein>
<evidence type="ECO:0000313" key="6">
    <source>
        <dbReference type="Proteomes" id="UP000673691"/>
    </source>
</evidence>
<dbReference type="GO" id="GO:0003735">
    <property type="term" value="F:structural constituent of ribosome"/>
    <property type="evidence" value="ECO:0007669"/>
    <property type="project" value="InterPro"/>
</dbReference>
<evidence type="ECO:0000256" key="4">
    <source>
        <dbReference type="SAM" id="MobiDB-lite"/>
    </source>
</evidence>
<evidence type="ECO:0000256" key="1">
    <source>
        <dbReference type="ARBA" id="ARBA00008450"/>
    </source>
</evidence>
<proteinExistence type="inferred from homology"/>
<evidence type="ECO:0000313" key="5">
    <source>
        <dbReference type="EMBL" id="KAG5455679.1"/>
    </source>
</evidence>
<feature type="region of interest" description="Disordered" evidence="4">
    <location>
        <begin position="121"/>
        <end position="159"/>
    </location>
</feature>
<comment type="similarity">
    <text evidence="1">Belongs to the eukaryotic ribosomal protein eS30 family.</text>
</comment>
<dbReference type="OrthoDB" id="199599at2759"/>
<feature type="region of interest" description="Disordered" evidence="4">
    <location>
        <begin position="199"/>
        <end position="222"/>
    </location>
</feature>
<comment type="caution">
    <text evidence="5">The sequence shown here is derived from an EMBL/GenBank/DDBJ whole genome shotgun (WGS) entry which is preliminary data.</text>
</comment>
<keyword evidence="2 5" id="KW-0689">Ribosomal protein</keyword>
<dbReference type="PANTHER" id="PTHR12650:SF15">
    <property type="entry name" value="RIBOSOMAL PROTEIN S30, ISOFORM A"/>
    <property type="match status" value="1"/>
</dbReference>
<organism evidence="5 6">
    <name type="scientific">Olpidium bornovanus</name>
    <dbReference type="NCBI Taxonomy" id="278681"/>
    <lineage>
        <taxon>Eukaryota</taxon>
        <taxon>Fungi</taxon>
        <taxon>Fungi incertae sedis</taxon>
        <taxon>Olpidiomycota</taxon>
        <taxon>Olpidiomycotina</taxon>
        <taxon>Olpidiomycetes</taxon>
        <taxon>Olpidiales</taxon>
        <taxon>Olpidiaceae</taxon>
        <taxon>Olpidium</taxon>
    </lineage>
</organism>
<feature type="compositionally biased region" description="Basic and acidic residues" evidence="4">
    <location>
        <begin position="141"/>
        <end position="151"/>
    </location>
</feature>
<name>A0A8H8DE85_9FUNG</name>
<dbReference type="Pfam" id="PF04758">
    <property type="entry name" value="Ribosomal_S30"/>
    <property type="match status" value="1"/>
</dbReference>
<keyword evidence="6" id="KW-1185">Reference proteome</keyword>
<dbReference type="InterPro" id="IPR006846">
    <property type="entry name" value="Ribosomal_eS30"/>
</dbReference>
<dbReference type="AlphaFoldDB" id="A0A8H8DE85"/>
<accession>A0A8H8DE85</accession>
<dbReference type="PANTHER" id="PTHR12650">
    <property type="entry name" value="40S RIBOSOMAL PROTEIN S30/UBIQUITIN-LIKE PROTEIN FUBI"/>
    <property type="match status" value="1"/>
</dbReference>
<gene>
    <name evidence="5" type="ORF">BJ554DRAFT_4822</name>
</gene>
<feature type="compositionally biased region" description="Basic and acidic residues" evidence="4">
    <location>
        <begin position="213"/>
        <end position="222"/>
    </location>
</feature>
<dbReference type="GO" id="GO:0022627">
    <property type="term" value="C:cytosolic small ribosomal subunit"/>
    <property type="evidence" value="ECO:0007669"/>
    <property type="project" value="TreeGrafter"/>
</dbReference>
<dbReference type="Proteomes" id="UP000673691">
    <property type="component" value="Unassembled WGS sequence"/>
</dbReference>
<keyword evidence="3" id="KW-0687">Ribonucleoprotein</keyword>
<evidence type="ECO:0000256" key="2">
    <source>
        <dbReference type="ARBA" id="ARBA00022980"/>
    </source>
</evidence>
<dbReference type="GO" id="GO:0006412">
    <property type="term" value="P:translation"/>
    <property type="evidence" value="ECO:0007669"/>
    <property type="project" value="InterPro"/>
</dbReference>